<gene>
    <name evidence="1" type="ORF">AVEN_9903_1</name>
</gene>
<protein>
    <submittedName>
        <fullName evidence="1">Uncharacterized protein</fullName>
    </submittedName>
</protein>
<dbReference type="AlphaFoldDB" id="A0A4Y2T303"/>
<reference evidence="1 2" key="1">
    <citation type="journal article" date="2019" name="Sci. Rep.">
        <title>Orb-weaving spider Araneus ventricosus genome elucidates the spidroin gene catalogue.</title>
        <authorList>
            <person name="Kono N."/>
            <person name="Nakamura H."/>
            <person name="Ohtoshi R."/>
            <person name="Moran D.A.P."/>
            <person name="Shinohara A."/>
            <person name="Yoshida Y."/>
            <person name="Fujiwara M."/>
            <person name="Mori M."/>
            <person name="Tomita M."/>
            <person name="Arakawa K."/>
        </authorList>
    </citation>
    <scope>NUCLEOTIDE SEQUENCE [LARGE SCALE GENOMIC DNA]</scope>
</reference>
<keyword evidence="2" id="KW-1185">Reference proteome</keyword>
<name>A0A4Y2T303_ARAVE</name>
<sequence>MASEGALHETLSAWFASHGQSKTPRVVLAWLPFGWVVHCWSPVYQFDLVSSHLSGSTIYPKPSALFRQRFGHSKTSCRSTTINYARCSESGHEDTSCTKPELCYNCKGNHSASSKSCPKWTGEKRIQSVRVLQKKSYQDARKVIEARTPTSNSSSYSSAVKTPNQIDSQPVLVKHKVSGVSSVINPPDGKDKTITVKMSEYLALLEIKKSWEESSSRACKK</sequence>
<proteinExistence type="predicted"/>
<organism evidence="1 2">
    <name type="scientific">Araneus ventricosus</name>
    <name type="common">Orbweaver spider</name>
    <name type="synonym">Epeira ventricosa</name>
    <dbReference type="NCBI Taxonomy" id="182803"/>
    <lineage>
        <taxon>Eukaryota</taxon>
        <taxon>Metazoa</taxon>
        <taxon>Ecdysozoa</taxon>
        <taxon>Arthropoda</taxon>
        <taxon>Chelicerata</taxon>
        <taxon>Arachnida</taxon>
        <taxon>Araneae</taxon>
        <taxon>Araneomorphae</taxon>
        <taxon>Entelegynae</taxon>
        <taxon>Araneoidea</taxon>
        <taxon>Araneidae</taxon>
        <taxon>Araneus</taxon>
    </lineage>
</organism>
<evidence type="ECO:0000313" key="2">
    <source>
        <dbReference type="Proteomes" id="UP000499080"/>
    </source>
</evidence>
<comment type="caution">
    <text evidence="1">The sequence shown here is derived from an EMBL/GenBank/DDBJ whole genome shotgun (WGS) entry which is preliminary data.</text>
</comment>
<evidence type="ECO:0000313" key="1">
    <source>
        <dbReference type="EMBL" id="GBN94982.1"/>
    </source>
</evidence>
<dbReference type="Proteomes" id="UP000499080">
    <property type="component" value="Unassembled WGS sequence"/>
</dbReference>
<dbReference type="OrthoDB" id="10022108at2759"/>
<dbReference type="EMBL" id="BGPR01025791">
    <property type="protein sequence ID" value="GBN94982.1"/>
    <property type="molecule type" value="Genomic_DNA"/>
</dbReference>
<accession>A0A4Y2T303</accession>